<sequence>MSQVAQVDVEKILVAGMYCAIAIVQAEICPPFVLPVQQAASHQWAREFLDGLEALKVNTLLADNDIARLSTHAPLTAARVITLFQCGFSPVGNTRRHQEYGYGV</sequence>
<dbReference type="Proteomes" id="UP000695022">
    <property type="component" value="Unplaced"/>
</dbReference>
<evidence type="ECO:0000313" key="2">
    <source>
        <dbReference type="RefSeq" id="XP_014678371.1"/>
    </source>
</evidence>
<proteinExistence type="predicted"/>
<reference evidence="2" key="1">
    <citation type="submission" date="2025-08" db="UniProtKB">
        <authorList>
            <consortium name="RefSeq"/>
        </authorList>
    </citation>
    <scope>IDENTIFICATION</scope>
</reference>
<evidence type="ECO:0000313" key="1">
    <source>
        <dbReference type="Proteomes" id="UP000695022"/>
    </source>
</evidence>
<dbReference type="RefSeq" id="XP_014678371.1">
    <property type="nucleotide sequence ID" value="XM_014822885.1"/>
</dbReference>
<organism evidence="1 2">
    <name type="scientific">Priapulus caudatus</name>
    <name type="common">Priapulid worm</name>
    <dbReference type="NCBI Taxonomy" id="37621"/>
    <lineage>
        <taxon>Eukaryota</taxon>
        <taxon>Metazoa</taxon>
        <taxon>Ecdysozoa</taxon>
        <taxon>Scalidophora</taxon>
        <taxon>Priapulida</taxon>
        <taxon>Priapulimorpha</taxon>
        <taxon>Priapulimorphida</taxon>
        <taxon>Priapulidae</taxon>
        <taxon>Priapulus</taxon>
    </lineage>
</organism>
<keyword evidence="1" id="KW-1185">Reference proteome</keyword>
<accession>A0ABM1F1Q0</accession>
<dbReference type="GeneID" id="106818162"/>
<gene>
    <name evidence="2" type="primary">LOC106818162</name>
</gene>
<protein>
    <submittedName>
        <fullName evidence="2">Uncharacterized protein LOC106818162</fullName>
    </submittedName>
</protein>
<name>A0ABM1F1Q0_PRICU</name>